<dbReference type="RefSeq" id="WP_146315688.1">
    <property type="nucleotide sequence ID" value="NZ_VCQV01000005.1"/>
</dbReference>
<keyword evidence="1" id="KW-0812">Transmembrane</keyword>
<organism evidence="2 3">
    <name type="scientific">Leekyejoonella antrihumi</name>
    <dbReference type="NCBI Taxonomy" id="1660198"/>
    <lineage>
        <taxon>Bacteria</taxon>
        <taxon>Bacillati</taxon>
        <taxon>Actinomycetota</taxon>
        <taxon>Actinomycetes</taxon>
        <taxon>Micrococcales</taxon>
        <taxon>Dermacoccaceae</taxon>
        <taxon>Leekyejoonella</taxon>
    </lineage>
</organism>
<reference evidence="2 3" key="2">
    <citation type="submission" date="2019-08" db="EMBL/GenBank/DDBJ databases">
        <title>Jejuicoccus antrihumi gen. nov., sp. nov., a new member of the family Dermacoccaceae isolated from a cave.</title>
        <authorList>
            <person name="Schumann P."/>
            <person name="Kim I.S."/>
        </authorList>
    </citation>
    <scope>NUCLEOTIDE SEQUENCE [LARGE SCALE GENOMIC DNA]</scope>
    <source>
        <strain evidence="2 3">C5-26</strain>
    </source>
</reference>
<feature type="transmembrane region" description="Helical" evidence="1">
    <location>
        <begin position="178"/>
        <end position="202"/>
    </location>
</feature>
<dbReference type="AlphaFoldDB" id="A0A563E600"/>
<keyword evidence="1" id="KW-1133">Transmembrane helix</keyword>
<dbReference type="EMBL" id="VCQV01000005">
    <property type="protein sequence ID" value="TWP37621.1"/>
    <property type="molecule type" value="Genomic_DNA"/>
</dbReference>
<feature type="transmembrane region" description="Helical" evidence="1">
    <location>
        <begin position="81"/>
        <end position="99"/>
    </location>
</feature>
<comment type="caution">
    <text evidence="2">The sequence shown here is derived from an EMBL/GenBank/DDBJ whole genome shotgun (WGS) entry which is preliminary data.</text>
</comment>
<protein>
    <submittedName>
        <fullName evidence="2">Uncharacterized protein</fullName>
    </submittedName>
</protein>
<sequence length="250" mass="25832">MSVVAILLVSLGLGDLARSRDLGRPAVAYAVAVATIVLLAVLADLHTWADILLLALTAATTVAWIMLSGRAIRTGHGERAAVASLGAGLLVVLACAGATSRAEGVLRQWLESSDLAHLQGLSADRFLLVVGLFLVQLGTGNELVRLVLAVVGAIKPAGQPQPSDRLRGGRLLGPMERVFILGLGLTGAITAAALVIAAKGLIRFPELSARRSATQQVSGVGIDEVTEYFLVGSFVSWLVALSALGLAYLA</sequence>
<evidence type="ECO:0000313" key="3">
    <source>
        <dbReference type="Proteomes" id="UP000320244"/>
    </source>
</evidence>
<reference evidence="2 3" key="1">
    <citation type="submission" date="2019-05" db="EMBL/GenBank/DDBJ databases">
        <authorList>
            <person name="Lee S.D."/>
        </authorList>
    </citation>
    <scope>NUCLEOTIDE SEQUENCE [LARGE SCALE GENOMIC DNA]</scope>
    <source>
        <strain evidence="2 3">C5-26</strain>
    </source>
</reference>
<dbReference type="Proteomes" id="UP000320244">
    <property type="component" value="Unassembled WGS sequence"/>
</dbReference>
<proteinExistence type="predicted"/>
<gene>
    <name evidence="2" type="ORF">FGL98_05240</name>
</gene>
<keyword evidence="3" id="KW-1185">Reference proteome</keyword>
<name>A0A563E600_9MICO</name>
<feature type="transmembrane region" description="Helical" evidence="1">
    <location>
        <begin position="52"/>
        <end position="69"/>
    </location>
</feature>
<dbReference type="OrthoDB" id="4715924at2"/>
<evidence type="ECO:0000256" key="1">
    <source>
        <dbReference type="SAM" id="Phobius"/>
    </source>
</evidence>
<keyword evidence="1" id="KW-0472">Membrane</keyword>
<accession>A0A563E600</accession>
<evidence type="ECO:0000313" key="2">
    <source>
        <dbReference type="EMBL" id="TWP37621.1"/>
    </source>
</evidence>
<feature type="transmembrane region" description="Helical" evidence="1">
    <location>
        <begin position="228"/>
        <end position="249"/>
    </location>
</feature>
<feature type="transmembrane region" description="Helical" evidence="1">
    <location>
        <begin position="27"/>
        <end position="45"/>
    </location>
</feature>